<evidence type="ECO:0000313" key="1">
    <source>
        <dbReference type="EMBL" id="KIL46720.1"/>
    </source>
</evidence>
<dbReference type="Proteomes" id="UP000031950">
    <property type="component" value="Unassembled WGS sequence"/>
</dbReference>
<dbReference type="AlphaFoldDB" id="A0A0C2R8V0"/>
<reference evidence="1 2" key="1">
    <citation type="submission" date="2015-01" db="EMBL/GenBank/DDBJ databases">
        <title>Genome sequence of Jeotgalibacillus alimentarius.</title>
        <authorList>
            <person name="Goh K.M."/>
            <person name="Chan K.-G."/>
            <person name="Yaakop A.S."/>
            <person name="Ee R."/>
            <person name="Gan H.M."/>
            <person name="Chan C.S."/>
        </authorList>
    </citation>
    <scope>NUCLEOTIDE SEQUENCE [LARGE SCALE GENOMIC DNA]</scope>
    <source>
        <strain evidence="1 2">YKJ-13</strain>
    </source>
</reference>
<dbReference type="RefSeq" id="WP_041123346.1">
    <property type="nucleotide sequence ID" value="NZ_JXRQ01000025.1"/>
</dbReference>
<comment type="caution">
    <text evidence="1">The sequence shown here is derived from an EMBL/GenBank/DDBJ whole genome shotgun (WGS) entry which is preliminary data.</text>
</comment>
<accession>A0A0C2R8V0</accession>
<sequence>MKNMNARLKDLYESHWDHLEHSINTLAHHEKPTHPLLIQFRDEEAYINADQRIMIVGKETNDWEGQFGQHSLSKLQETYMQFLHNQTTRAKQTLFWRYTNELITQLSGPDHLNTAVVWNNIYKLGLAGGRGEPSNKIKKINFETFNVFEEELKIIQPDMIIFLTGPVYDEALRTYLPGIEFVQVEDVDKRKLAQCIHPSLPHHTYRTYHPQYLNYLTPGKSEFHRNTPIEVIADLI</sequence>
<name>A0A0C2R8V0_9BACL</name>
<proteinExistence type="predicted"/>
<evidence type="ECO:0000313" key="2">
    <source>
        <dbReference type="Proteomes" id="UP000031950"/>
    </source>
</evidence>
<dbReference type="PATRIC" id="fig|135826.4.peg.2830"/>
<evidence type="ECO:0008006" key="3">
    <source>
        <dbReference type="Google" id="ProtNLM"/>
    </source>
</evidence>
<organism evidence="1 2">
    <name type="scientific">Jeotgalibacillus alimentarius</name>
    <dbReference type="NCBI Taxonomy" id="135826"/>
    <lineage>
        <taxon>Bacteria</taxon>
        <taxon>Bacillati</taxon>
        <taxon>Bacillota</taxon>
        <taxon>Bacilli</taxon>
        <taxon>Bacillales</taxon>
        <taxon>Caryophanaceae</taxon>
        <taxon>Jeotgalibacillus</taxon>
    </lineage>
</organism>
<keyword evidence="2" id="KW-1185">Reference proteome</keyword>
<dbReference type="OrthoDB" id="307997at2"/>
<gene>
    <name evidence="1" type="ORF">KP77_28470</name>
</gene>
<dbReference type="EMBL" id="JXRQ01000025">
    <property type="protein sequence ID" value="KIL46720.1"/>
    <property type="molecule type" value="Genomic_DNA"/>
</dbReference>
<protein>
    <recommendedName>
        <fullName evidence="3">Uracil-DNA glycosylase-like domain-containing protein</fullName>
    </recommendedName>
</protein>